<name>A0A5B7CNT5_PORTR</name>
<accession>A0A5B7CNT5</accession>
<protein>
    <submittedName>
        <fullName evidence="2">Uncharacterized protein</fullName>
    </submittedName>
</protein>
<organism evidence="2 3">
    <name type="scientific">Portunus trituberculatus</name>
    <name type="common">Swimming crab</name>
    <name type="synonym">Neptunus trituberculatus</name>
    <dbReference type="NCBI Taxonomy" id="210409"/>
    <lineage>
        <taxon>Eukaryota</taxon>
        <taxon>Metazoa</taxon>
        <taxon>Ecdysozoa</taxon>
        <taxon>Arthropoda</taxon>
        <taxon>Crustacea</taxon>
        <taxon>Multicrustacea</taxon>
        <taxon>Malacostraca</taxon>
        <taxon>Eumalacostraca</taxon>
        <taxon>Eucarida</taxon>
        <taxon>Decapoda</taxon>
        <taxon>Pleocyemata</taxon>
        <taxon>Brachyura</taxon>
        <taxon>Eubrachyura</taxon>
        <taxon>Portunoidea</taxon>
        <taxon>Portunidae</taxon>
        <taxon>Portuninae</taxon>
        <taxon>Portunus</taxon>
    </lineage>
</organism>
<evidence type="ECO:0000256" key="1">
    <source>
        <dbReference type="SAM" id="MobiDB-lite"/>
    </source>
</evidence>
<evidence type="ECO:0000313" key="3">
    <source>
        <dbReference type="Proteomes" id="UP000324222"/>
    </source>
</evidence>
<feature type="compositionally biased region" description="Polar residues" evidence="1">
    <location>
        <begin position="79"/>
        <end position="92"/>
    </location>
</feature>
<gene>
    <name evidence="2" type="ORF">E2C01_003752</name>
</gene>
<proteinExistence type="predicted"/>
<comment type="caution">
    <text evidence="2">The sequence shown here is derived from an EMBL/GenBank/DDBJ whole genome shotgun (WGS) entry which is preliminary data.</text>
</comment>
<feature type="region of interest" description="Disordered" evidence="1">
    <location>
        <begin position="79"/>
        <end position="107"/>
    </location>
</feature>
<reference evidence="2 3" key="1">
    <citation type="submission" date="2019-05" db="EMBL/GenBank/DDBJ databases">
        <title>Another draft genome of Portunus trituberculatus and its Hox gene families provides insights of decapod evolution.</title>
        <authorList>
            <person name="Jeong J.-H."/>
            <person name="Song I."/>
            <person name="Kim S."/>
            <person name="Choi T."/>
            <person name="Kim D."/>
            <person name="Ryu S."/>
            <person name="Kim W."/>
        </authorList>
    </citation>
    <scope>NUCLEOTIDE SEQUENCE [LARGE SCALE GENOMIC DNA]</scope>
    <source>
        <tissue evidence="2">Muscle</tissue>
    </source>
</reference>
<evidence type="ECO:0000313" key="2">
    <source>
        <dbReference type="EMBL" id="MPC11099.1"/>
    </source>
</evidence>
<keyword evidence="3" id="KW-1185">Reference proteome</keyword>
<feature type="compositionally biased region" description="Basic and acidic residues" evidence="1">
    <location>
        <begin position="95"/>
        <end position="107"/>
    </location>
</feature>
<dbReference type="AlphaFoldDB" id="A0A5B7CNT5"/>
<sequence length="107" mass="11583">MNSASRNRRRESGAVEEPRVGGRCVILYDSGVRSGSKLNLDWSGTGGAGPWQLNSHWHSRSALAPVKISFEGTVTGVNQSKSASVNASTEINETILDRTESRARPDR</sequence>
<dbReference type="EMBL" id="VSRR010000144">
    <property type="protein sequence ID" value="MPC11099.1"/>
    <property type="molecule type" value="Genomic_DNA"/>
</dbReference>
<dbReference type="Proteomes" id="UP000324222">
    <property type="component" value="Unassembled WGS sequence"/>
</dbReference>